<accession>A0A9W9NKF0</accession>
<dbReference type="RefSeq" id="XP_056496364.1">
    <property type="nucleotide sequence ID" value="XM_056649233.1"/>
</dbReference>
<evidence type="ECO:0000313" key="4">
    <source>
        <dbReference type="Proteomes" id="UP001147733"/>
    </source>
</evidence>
<feature type="compositionally biased region" description="Polar residues" evidence="2">
    <location>
        <begin position="552"/>
        <end position="564"/>
    </location>
</feature>
<organism evidence="3 4">
    <name type="scientific">Penicillium citrinum</name>
    <dbReference type="NCBI Taxonomy" id="5077"/>
    <lineage>
        <taxon>Eukaryota</taxon>
        <taxon>Fungi</taxon>
        <taxon>Dikarya</taxon>
        <taxon>Ascomycota</taxon>
        <taxon>Pezizomycotina</taxon>
        <taxon>Eurotiomycetes</taxon>
        <taxon>Eurotiomycetidae</taxon>
        <taxon>Eurotiales</taxon>
        <taxon>Aspergillaceae</taxon>
        <taxon>Penicillium</taxon>
    </lineage>
</organism>
<evidence type="ECO:0000256" key="1">
    <source>
        <dbReference type="SAM" id="Coils"/>
    </source>
</evidence>
<comment type="caution">
    <text evidence="3">The sequence shown here is derived from an EMBL/GenBank/DDBJ whole genome shotgun (WGS) entry which is preliminary data.</text>
</comment>
<feature type="compositionally biased region" description="Polar residues" evidence="2">
    <location>
        <begin position="453"/>
        <end position="490"/>
    </location>
</feature>
<reference evidence="3" key="2">
    <citation type="journal article" date="2023" name="IMA Fungus">
        <title>Comparative genomic study of the Penicillium genus elucidates a diverse pangenome and 15 lateral gene transfer events.</title>
        <authorList>
            <person name="Petersen C."/>
            <person name="Sorensen T."/>
            <person name="Nielsen M.R."/>
            <person name="Sondergaard T.E."/>
            <person name="Sorensen J.L."/>
            <person name="Fitzpatrick D.A."/>
            <person name="Frisvad J.C."/>
            <person name="Nielsen K.L."/>
        </authorList>
    </citation>
    <scope>NUCLEOTIDE SEQUENCE</scope>
    <source>
        <strain evidence="3">IBT 23319</strain>
    </source>
</reference>
<reference evidence="3" key="1">
    <citation type="submission" date="2022-11" db="EMBL/GenBank/DDBJ databases">
        <authorList>
            <person name="Petersen C."/>
        </authorList>
    </citation>
    <scope>NUCLEOTIDE SEQUENCE</scope>
    <source>
        <strain evidence="3">IBT 23319</strain>
    </source>
</reference>
<name>A0A9W9NKF0_PENCI</name>
<feature type="compositionally biased region" description="Low complexity" evidence="2">
    <location>
        <begin position="623"/>
        <end position="635"/>
    </location>
</feature>
<evidence type="ECO:0000256" key="2">
    <source>
        <dbReference type="SAM" id="MobiDB-lite"/>
    </source>
</evidence>
<evidence type="ECO:0000313" key="3">
    <source>
        <dbReference type="EMBL" id="KAJ5221441.1"/>
    </source>
</evidence>
<dbReference type="AlphaFoldDB" id="A0A9W9NKF0"/>
<evidence type="ECO:0008006" key="5">
    <source>
        <dbReference type="Google" id="ProtNLM"/>
    </source>
</evidence>
<keyword evidence="4" id="KW-1185">Reference proteome</keyword>
<sequence>MTALEIPQEGLTLRPESQTGEPAATRAQFMRLALAQDTLNELISSMQKGQSARVRLGKHPSLQYAGKTESFHAYPETHRSEVYETTSDKRTLYFAGVLSHSLEVAKAKEDTEDVSKALETLQAGLSAHEREKEAKQSYLVSHPDELKALAKVNKGNRMSIRSGGSKDKSRRLGGSQIGSLQPSPNLGARSPALAPTSAPSQSKSDIRLEALKTPFIHLLAVRAVSAQYLARLTCAPLDDITTLARKFGTENRLNREKFDLRDKIYKDLDVWKFPYPNEDDRQNAIQNAISAFDRMRISRSDKLWQALLPKEERGKGKCLSRLNLHNISAMPGKKTTNPRIQVDGAEDRAEETDAAKASDVPKQTQKPKEKDGPKKQVKGKSTNNSTLTGRVTKKTASKPAPVKTESKFKSAEFVNSSDDDDEDMFDASSAQPTPVPASRSQESKKAPAPALAKNTQPAVKTQPSKATPSASKVSKSQAPTPKFESSQPTPLSKGPVSRLSTSPQKPSPLAARPSSKPAAPANGLNKPASTKSSTQPAPAKSTPPKATPNPVSLRQASSKSTLDATRTKPTRPVASLNRAANKTLPAKNHLKRKAEPDIGSESERDGHPITTGNLEHKRRRAVSTSSGSTGSASPSMAQEVSRKRLLDKSEKFKEYYAKYSALHEALANQAHPAQRDVDKLEKQHKRLQQMKQEIWDENYRLREEGAIP</sequence>
<gene>
    <name evidence="3" type="ORF">N7469_010328</name>
</gene>
<feature type="region of interest" description="Disordered" evidence="2">
    <location>
        <begin position="345"/>
        <end position="644"/>
    </location>
</feature>
<feature type="compositionally biased region" description="Basic and acidic residues" evidence="2">
    <location>
        <begin position="593"/>
        <end position="607"/>
    </location>
</feature>
<dbReference type="OrthoDB" id="2587563at2759"/>
<dbReference type="Proteomes" id="UP001147733">
    <property type="component" value="Unassembled WGS sequence"/>
</dbReference>
<proteinExistence type="predicted"/>
<dbReference type="EMBL" id="JAPQKT010000009">
    <property type="protein sequence ID" value="KAJ5221441.1"/>
    <property type="molecule type" value="Genomic_DNA"/>
</dbReference>
<feature type="compositionally biased region" description="Basic and acidic residues" evidence="2">
    <location>
        <begin position="345"/>
        <end position="356"/>
    </location>
</feature>
<keyword evidence="1" id="KW-0175">Coiled coil</keyword>
<dbReference type="GeneID" id="81388400"/>
<feature type="compositionally biased region" description="Polar residues" evidence="2">
    <location>
        <begin position="379"/>
        <end position="389"/>
    </location>
</feature>
<feature type="region of interest" description="Disordered" evidence="2">
    <location>
        <begin position="154"/>
        <end position="203"/>
    </location>
</feature>
<feature type="compositionally biased region" description="Low complexity" evidence="2">
    <location>
        <begin position="507"/>
        <end position="521"/>
    </location>
</feature>
<feature type="coiled-coil region" evidence="1">
    <location>
        <begin position="663"/>
        <end position="697"/>
    </location>
</feature>
<feature type="compositionally biased region" description="Low complexity" evidence="2">
    <location>
        <begin position="532"/>
        <end position="550"/>
    </location>
</feature>
<feature type="region of interest" description="Disordered" evidence="2">
    <location>
        <begin position="1"/>
        <end position="23"/>
    </location>
</feature>
<protein>
    <recommendedName>
        <fullName evidence="5">E3 ubiquitin-protein ligase</fullName>
    </recommendedName>
</protein>